<dbReference type="PROSITE" id="PS51257">
    <property type="entry name" value="PROKAR_LIPOPROTEIN"/>
    <property type="match status" value="1"/>
</dbReference>
<name>I0H978_ACTM4</name>
<dbReference type="PATRIC" id="fig|512565.3.peg.4330"/>
<dbReference type="HOGENOM" id="CLU_3283591_0_0_11"/>
<proteinExistence type="predicted"/>
<dbReference type="RefSeq" id="WP_014444459.1">
    <property type="nucleotide sequence ID" value="NC_017093.1"/>
</dbReference>
<organism evidence="2 3">
    <name type="scientific">Actinoplanes missouriensis (strain ATCC 14538 / DSM 43046 / CBS 188.64 / JCM 3121 / NBRC 102363 / NCIMB 12654 / NRRL B-3342 / UNCC 431)</name>
    <dbReference type="NCBI Taxonomy" id="512565"/>
    <lineage>
        <taxon>Bacteria</taxon>
        <taxon>Bacillati</taxon>
        <taxon>Actinomycetota</taxon>
        <taxon>Actinomycetes</taxon>
        <taxon>Micromonosporales</taxon>
        <taxon>Micromonosporaceae</taxon>
        <taxon>Actinoplanes</taxon>
    </lineage>
</organism>
<dbReference type="AlphaFoldDB" id="I0H978"/>
<dbReference type="STRING" id="512565.AMIS_43450"/>
<protein>
    <submittedName>
        <fullName evidence="2">Uncharacterized protein</fullName>
    </submittedName>
</protein>
<gene>
    <name evidence="2" type="ordered locus">AMIS_43450</name>
</gene>
<reference evidence="2 3" key="1">
    <citation type="submission" date="2012-02" db="EMBL/GenBank/DDBJ databases">
        <title>Complete genome sequence of Actinoplanes missouriensis 431 (= NBRC 102363).</title>
        <authorList>
            <person name="Ohnishi Y."/>
            <person name="Ishikawa J."/>
            <person name="Sekine M."/>
            <person name="Hosoyama A."/>
            <person name="Harada T."/>
            <person name="Narita H."/>
            <person name="Hata T."/>
            <person name="Konno Y."/>
            <person name="Tutikane K."/>
            <person name="Fujita N."/>
            <person name="Horinouchi S."/>
            <person name="Hayakawa M."/>
        </authorList>
    </citation>
    <scope>NUCLEOTIDE SEQUENCE [LARGE SCALE GENOMIC DNA]</scope>
    <source>
        <strain evidence="3">ATCC 14538 / DSM 43046 / CBS 188.64 / JCM 3121 / NBRC 102363 / NCIMB 12654 / NRRL B-3342 / UNCC 431</strain>
    </source>
</reference>
<keyword evidence="1" id="KW-0732">Signal</keyword>
<dbReference type="Proteomes" id="UP000007882">
    <property type="component" value="Chromosome"/>
</dbReference>
<sequence>MRKALCVMSAIVLALAVPVPASASVTGSGCSGEIHAVAGV</sequence>
<feature type="signal peptide" evidence="1">
    <location>
        <begin position="1"/>
        <end position="23"/>
    </location>
</feature>
<dbReference type="KEGG" id="ams:AMIS_43450"/>
<evidence type="ECO:0000256" key="1">
    <source>
        <dbReference type="SAM" id="SignalP"/>
    </source>
</evidence>
<accession>I0H978</accession>
<evidence type="ECO:0000313" key="2">
    <source>
        <dbReference type="EMBL" id="BAL89565.1"/>
    </source>
</evidence>
<evidence type="ECO:0000313" key="3">
    <source>
        <dbReference type="Proteomes" id="UP000007882"/>
    </source>
</evidence>
<keyword evidence="3" id="KW-1185">Reference proteome</keyword>
<dbReference type="EMBL" id="AP012319">
    <property type="protein sequence ID" value="BAL89565.1"/>
    <property type="molecule type" value="Genomic_DNA"/>
</dbReference>
<feature type="chain" id="PRO_5003628694" evidence="1">
    <location>
        <begin position="24"/>
        <end position="40"/>
    </location>
</feature>